<dbReference type="PROSITE" id="PS00217">
    <property type="entry name" value="SUGAR_TRANSPORT_2"/>
    <property type="match status" value="1"/>
</dbReference>
<comment type="similarity">
    <text evidence="2">Belongs to the multi antimicrobial extrusion (MATE) (TC 2.A.66.1) family.</text>
</comment>
<dbReference type="NCBIfam" id="TIGR00797">
    <property type="entry name" value="matE"/>
    <property type="match status" value="1"/>
</dbReference>
<dbReference type="InterPro" id="IPR002528">
    <property type="entry name" value="MATE_fam"/>
</dbReference>
<dbReference type="InterPro" id="IPR050820">
    <property type="entry name" value="MFS_Sugar_Transporter"/>
</dbReference>
<comment type="similarity">
    <text evidence="3">Belongs to the major facilitator superfamily. Sugar transporter (TC 2.A.1.1) family.</text>
</comment>
<feature type="transmembrane region" description="Helical" evidence="8">
    <location>
        <begin position="742"/>
        <end position="763"/>
    </location>
</feature>
<accession>A0A1Q9D4T1</accession>
<dbReference type="PANTHER" id="PTHR48023">
    <property type="entry name" value="D-XYLOSE-PROTON SYMPORTER-LIKE 2"/>
    <property type="match status" value="1"/>
</dbReference>
<feature type="transmembrane region" description="Helical" evidence="8">
    <location>
        <begin position="1220"/>
        <end position="1239"/>
    </location>
</feature>
<dbReference type="PROSITE" id="PS00216">
    <property type="entry name" value="SUGAR_TRANSPORT_1"/>
    <property type="match status" value="1"/>
</dbReference>
<dbReference type="GO" id="GO:0016020">
    <property type="term" value="C:membrane"/>
    <property type="evidence" value="ECO:0007669"/>
    <property type="project" value="UniProtKB-SubCell"/>
</dbReference>
<dbReference type="GO" id="GO:0015297">
    <property type="term" value="F:antiporter activity"/>
    <property type="evidence" value="ECO:0007669"/>
    <property type="project" value="InterPro"/>
</dbReference>
<evidence type="ECO:0000256" key="6">
    <source>
        <dbReference type="ARBA" id="ARBA00022989"/>
    </source>
</evidence>
<dbReference type="GO" id="GO:0042910">
    <property type="term" value="F:xenobiotic transmembrane transporter activity"/>
    <property type="evidence" value="ECO:0007669"/>
    <property type="project" value="InterPro"/>
</dbReference>
<evidence type="ECO:0000256" key="2">
    <source>
        <dbReference type="ARBA" id="ARBA00010199"/>
    </source>
</evidence>
<protein>
    <submittedName>
        <fullName evidence="10">D-xylose-proton symporter-like 1</fullName>
    </submittedName>
</protein>
<dbReference type="SUPFAM" id="SSF103473">
    <property type="entry name" value="MFS general substrate transporter"/>
    <property type="match status" value="1"/>
</dbReference>
<feature type="transmembrane region" description="Helical" evidence="8">
    <location>
        <begin position="466"/>
        <end position="483"/>
    </location>
</feature>
<dbReference type="Proteomes" id="UP000186817">
    <property type="component" value="Unassembled WGS sequence"/>
</dbReference>
<dbReference type="InterPro" id="IPR020846">
    <property type="entry name" value="MFS_dom"/>
</dbReference>
<proteinExistence type="inferred from homology"/>
<feature type="transmembrane region" description="Helical" evidence="8">
    <location>
        <begin position="504"/>
        <end position="528"/>
    </location>
</feature>
<keyword evidence="5 8" id="KW-0812">Transmembrane</keyword>
<dbReference type="PANTHER" id="PTHR48023:SF4">
    <property type="entry name" value="D-XYLOSE-PROTON SYMPORTER-LIKE 2"/>
    <property type="match status" value="1"/>
</dbReference>
<evidence type="ECO:0000313" key="11">
    <source>
        <dbReference type="Proteomes" id="UP000186817"/>
    </source>
</evidence>
<dbReference type="InterPro" id="IPR005828">
    <property type="entry name" value="MFS_sugar_transport-like"/>
</dbReference>
<dbReference type="OrthoDB" id="422231at2759"/>
<feature type="transmembrane region" description="Helical" evidence="8">
    <location>
        <begin position="1309"/>
        <end position="1329"/>
    </location>
</feature>
<dbReference type="EMBL" id="LSRX01000724">
    <property type="protein sequence ID" value="OLP90199.1"/>
    <property type="molecule type" value="Genomic_DNA"/>
</dbReference>
<evidence type="ECO:0000256" key="7">
    <source>
        <dbReference type="ARBA" id="ARBA00023136"/>
    </source>
</evidence>
<feature type="transmembrane region" description="Helical" evidence="8">
    <location>
        <begin position="595"/>
        <end position="620"/>
    </location>
</feature>
<keyword evidence="6 8" id="KW-1133">Transmembrane helix</keyword>
<dbReference type="Gene3D" id="1.20.1250.20">
    <property type="entry name" value="MFS general substrate transporter like domains"/>
    <property type="match status" value="1"/>
</dbReference>
<keyword evidence="11" id="KW-1185">Reference proteome</keyword>
<comment type="subcellular location">
    <subcellularLocation>
        <location evidence="1">Membrane</location>
        <topology evidence="1">Multi-pass membrane protein</topology>
    </subcellularLocation>
</comment>
<feature type="transmembrane region" description="Helical" evidence="8">
    <location>
        <begin position="707"/>
        <end position="730"/>
    </location>
</feature>
<feature type="domain" description="Major facilitator superfamily (MFS) profile" evidence="9">
    <location>
        <begin position="873"/>
        <end position="1362"/>
    </location>
</feature>
<feature type="transmembrane region" description="Helical" evidence="8">
    <location>
        <begin position="540"/>
        <end position="560"/>
    </location>
</feature>
<keyword evidence="4" id="KW-0813">Transport</keyword>
<dbReference type="GO" id="GO:1904659">
    <property type="term" value="P:D-glucose transmembrane transport"/>
    <property type="evidence" value="ECO:0007669"/>
    <property type="project" value="TreeGrafter"/>
</dbReference>
<feature type="transmembrane region" description="Helical" evidence="8">
    <location>
        <begin position="423"/>
        <end position="446"/>
    </location>
</feature>
<feature type="transmembrane region" description="Helical" evidence="8">
    <location>
        <begin position="783"/>
        <end position="807"/>
    </location>
</feature>
<feature type="transmembrane region" description="Helical" evidence="8">
    <location>
        <begin position="1246"/>
        <end position="1268"/>
    </location>
</feature>
<organism evidence="10 11">
    <name type="scientific">Symbiodinium microadriaticum</name>
    <name type="common">Dinoflagellate</name>
    <name type="synonym">Zooxanthella microadriatica</name>
    <dbReference type="NCBI Taxonomy" id="2951"/>
    <lineage>
        <taxon>Eukaryota</taxon>
        <taxon>Sar</taxon>
        <taxon>Alveolata</taxon>
        <taxon>Dinophyceae</taxon>
        <taxon>Suessiales</taxon>
        <taxon>Symbiodiniaceae</taxon>
        <taxon>Symbiodinium</taxon>
    </lineage>
</organism>
<evidence type="ECO:0000256" key="1">
    <source>
        <dbReference type="ARBA" id="ARBA00004141"/>
    </source>
</evidence>
<feature type="transmembrane region" description="Helical" evidence="8">
    <location>
        <begin position="360"/>
        <end position="378"/>
    </location>
</feature>
<dbReference type="Pfam" id="PF00083">
    <property type="entry name" value="Sugar_tr"/>
    <property type="match status" value="2"/>
</dbReference>
<dbReference type="InterPro" id="IPR005829">
    <property type="entry name" value="Sugar_transporter_CS"/>
</dbReference>
<keyword evidence="7 8" id="KW-0472">Membrane</keyword>
<feature type="transmembrane region" description="Helical" evidence="8">
    <location>
        <begin position="572"/>
        <end position="589"/>
    </location>
</feature>
<comment type="caution">
    <text evidence="10">The sequence shown here is derived from an EMBL/GenBank/DDBJ whole genome shotgun (WGS) entry which is preliminary data.</text>
</comment>
<gene>
    <name evidence="10" type="ORF">AK812_SmicGene28267</name>
</gene>
<reference evidence="10 11" key="1">
    <citation type="submission" date="2016-02" db="EMBL/GenBank/DDBJ databases">
        <title>Genome analysis of coral dinoflagellate symbionts highlights evolutionary adaptations to a symbiotic lifestyle.</title>
        <authorList>
            <person name="Aranda M."/>
            <person name="Li Y."/>
            <person name="Liew Y.J."/>
            <person name="Baumgarten S."/>
            <person name="Simakov O."/>
            <person name="Wilson M."/>
            <person name="Piel J."/>
            <person name="Ashoor H."/>
            <person name="Bougouffa S."/>
            <person name="Bajic V.B."/>
            <person name="Ryu T."/>
            <person name="Ravasi T."/>
            <person name="Bayer T."/>
            <person name="Micklem G."/>
            <person name="Kim H."/>
            <person name="Bhak J."/>
            <person name="Lajeunesse T.C."/>
            <person name="Voolstra C.R."/>
        </authorList>
    </citation>
    <scope>NUCLEOTIDE SEQUENCE [LARGE SCALE GENOMIC DNA]</scope>
    <source>
        <strain evidence="10 11">CCMP2467</strain>
    </source>
</reference>
<evidence type="ECO:0000313" key="10">
    <source>
        <dbReference type="EMBL" id="OLP90199.1"/>
    </source>
</evidence>
<feature type="transmembrane region" description="Helical" evidence="8">
    <location>
        <begin position="958"/>
        <end position="977"/>
    </location>
</feature>
<feature type="transmembrane region" description="Helical" evidence="8">
    <location>
        <begin position="843"/>
        <end position="860"/>
    </location>
</feature>
<evidence type="ECO:0000256" key="3">
    <source>
        <dbReference type="ARBA" id="ARBA00010992"/>
    </source>
</evidence>
<evidence type="ECO:0000256" key="8">
    <source>
        <dbReference type="SAM" id="Phobius"/>
    </source>
</evidence>
<evidence type="ECO:0000256" key="4">
    <source>
        <dbReference type="ARBA" id="ARBA00022448"/>
    </source>
</evidence>
<dbReference type="PROSITE" id="PS50850">
    <property type="entry name" value="MFS"/>
    <property type="match status" value="1"/>
</dbReference>
<feature type="transmembrane region" description="Helical" evidence="8">
    <location>
        <begin position="1274"/>
        <end position="1297"/>
    </location>
</feature>
<dbReference type="InterPro" id="IPR036259">
    <property type="entry name" value="MFS_trans_sf"/>
</dbReference>
<sequence>MVASLARTVKQTSCNEMQTKFEQGYCDHAEALEAAWDKYLLCYVTKKASLTSEELKQEATVPGRHQEWRALLRIDCLLGALEVDDTTTALGKCINTTYTAEDWTHLHLRYPSRLDNFTKKESCSDKLLAPGTEHFKGSMYGKVDDHLYPSTLNTYFCVSGLSTSHCKVESGATAFIMRAAVAAKAGSATASANHGAASANMARMPHDSYKDGTPPRALLLSFTRCQPEVTRGRQSKSKPRLMRWVQTPLLLTGFLNRGDLKELGAAVLATFLTRQGTTCKQRSRTFRRCRDPQRSDSEDRVAAAEPLEWRTLAVLTFCCAFAVYGIMGNASEVSAQMTAGGVTPDLSTIWEKAMSSAAKGGVAGLVAGVLQVLSFMWLRTAMNYQYVTGGSLKTALKANKLLAAKVLAAMGISREAAKELTRLAWPSVLALVLDQATGLTTLFFVAALDDEYLLGSVGLGAMAQNVFGFSLGMGVNSALSTLVSQGNGAGRLDLCNLALQQAQLLSLLVAVPSMFIMMYTGAFFEAVGINQRSARDAGEYVRGTIFVMPFHFLSCATRLFLRALKLPRPPTYVSLVVSLLHPIWCYLLLHRLGAGAFGAGLTVSISYGLYFALLTAYVAVVRPAPCDVAWTPLPLDLTRRRLCSCMKRFNADARAIEAEPGFREYLRVALPSAILMWTEWWVYEAMSLLAGLCGKTALAAHTATCSWLLIIFMVPSGLGSATSAAVGHAIGGGQSASARSSLKAGAALILGSCSALGLLLFLGRGLAARLFSSDEEVLATMNVLIIILVVFQLFDGIQTVLEGGLIGLGLQRGASQVKLISMVVVRLGGAYVLAIALRVGVSGIWVAGVLGMLVTVCLYIRLLRRCPCRGCGADFLVSAPEVLPQFQLRVKPREDLVEDAFLQRYGGRLLGGAEAERSQGLKKQGRLGPLLQGWVVASAWASNIAGNLLGYYMPTPRLALIVAGFLEAIGSLLTALAPQLWVLILGRLINGFGLGLNGVAVSQYISEIAPPNARGGAIAVQETTFVSGAFIGALVGQHFLRLKDGWRTTWGLASPLGLLAVLTMLRMPDTPRSIYRRAARTANEQRAESPEAAQRRLMVVLEAARREALSTMCQIRGFEFADAAMLQELDGIERTYISELNLLGRAGSSAASPSATGSQEWWQEELPISQIFKSPVHLRLLLAGCAANTLPALSGSEALLNYAGQMFHMVGFGFSDAASLAVSMYGVKLVMAFPSFLWLDSVGRRVLLSYGLSGVTGSYGVAALGLALHSPTLAGIGLMASQAIYQGAVGPVTWIVSSEMYPSDMRARGCAIAAATFSTFTLLSVQFHPLLISRGHFTVLAMYALSAQAAWLLTRVTVPETKGRTLEEIQDEAFDGRLFRRTSIMEASSIFGLEPAPDAAG</sequence>
<name>A0A1Q9D4T1_SYMMI</name>
<dbReference type="Pfam" id="PF01554">
    <property type="entry name" value="MatE"/>
    <property type="match status" value="2"/>
</dbReference>
<evidence type="ECO:0000256" key="5">
    <source>
        <dbReference type="ARBA" id="ARBA00022692"/>
    </source>
</evidence>
<evidence type="ECO:0000259" key="9">
    <source>
        <dbReference type="PROSITE" id="PS50850"/>
    </source>
</evidence>